<dbReference type="InterPro" id="IPR030395">
    <property type="entry name" value="GP_PDE_dom"/>
</dbReference>
<name>A0A2T3HH11_9SPHI</name>
<dbReference type="SUPFAM" id="SSF51695">
    <property type="entry name" value="PLC-like phosphodiesterases"/>
    <property type="match status" value="1"/>
</dbReference>
<reference evidence="2 3" key="1">
    <citation type="submission" date="2018-03" db="EMBL/GenBank/DDBJ databases">
        <authorList>
            <person name="Keele B.F."/>
        </authorList>
    </citation>
    <scope>NUCLEOTIDE SEQUENCE [LARGE SCALE GENOMIC DNA]</scope>
    <source>
        <strain evidence="2 3">YL28-9</strain>
    </source>
</reference>
<evidence type="ECO:0000259" key="1">
    <source>
        <dbReference type="PROSITE" id="PS51704"/>
    </source>
</evidence>
<dbReference type="AlphaFoldDB" id="A0A2T3HH11"/>
<dbReference type="Pfam" id="PF03009">
    <property type="entry name" value="GDPD"/>
    <property type="match status" value="1"/>
</dbReference>
<dbReference type="InterPro" id="IPR017946">
    <property type="entry name" value="PLC-like_Pdiesterase_TIM-brl"/>
</dbReference>
<gene>
    <name evidence="2" type="ORF">C7T94_17850</name>
</gene>
<dbReference type="RefSeq" id="WP_107217224.1">
    <property type="nucleotide sequence ID" value="NZ_KZ686272.1"/>
</dbReference>
<dbReference type="GO" id="GO:0006580">
    <property type="term" value="P:ethanolamine metabolic process"/>
    <property type="evidence" value="ECO:0007669"/>
    <property type="project" value="TreeGrafter"/>
</dbReference>
<dbReference type="CDD" id="cd08566">
    <property type="entry name" value="GDPD_AtGDE_like"/>
    <property type="match status" value="1"/>
</dbReference>
<evidence type="ECO:0000313" key="2">
    <source>
        <dbReference type="EMBL" id="PST81736.1"/>
    </source>
</evidence>
<dbReference type="GO" id="GO:0070291">
    <property type="term" value="P:N-acylethanolamine metabolic process"/>
    <property type="evidence" value="ECO:0007669"/>
    <property type="project" value="TreeGrafter"/>
</dbReference>
<evidence type="ECO:0000313" key="3">
    <source>
        <dbReference type="Proteomes" id="UP000240912"/>
    </source>
</evidence>
<dbReference type="PANTHER" id="PTHR46320">
    <property type="entry name" value="GLYCEROPHOSPHODIESTER PHOSPHODIESTERASE 1"/>
    <property type="match status" value="1"/>
</dbReference>
<dbReference type="OrthoDB" id="384721at2"/>
<dbReference type="GO" id="GO:0005886">
    <property type="term" value="C:plasma membrane"/>
    <property type="evidence" value="ECO:0007669"/>
    <property type="project" value="TreeGrafter"/>
</dbReference>
<proteinExistence type="predicted"/>
<dbReference type="GO" id="GO:0006644">
    <property type="term" value="P:phospholipid metabolic process"/>
    <property type="evidence" value="ECO:0007669"/>
    <property type="project" value="TreeGrafter"/>
</dbReference>
<dbReference type="EMBL" id="PYLS01000008">
    <property type="protein sequence ID" value="PST81736.1"/>
    <property type="molecule type" value="Genomic_DNA"/>
</dbReference>
<feature type="domain" description="GP-PDE" evidence="1">
    <location>
        <begin position="46"/>
        <end position="288"/>
    </location>
</feature>
<protein>
    <submittedName>
        <fullName evidence="2">Glycerophosphodiester phosphodiesterase</fullName>
    </submittedName>
</protein>
<accession>A0A2T3HH11</accession>
<dbReference type="GO" id="GO:0008889">
    <property type="term" value="F:glycerophosphodiester phosphodiesterase activity"/>
    <property type="evidence" value="ECO:0007669"/>
    <property type="project" value="TreeGrafter"/>
</dbReference>
<dbReference type="Gene3D" id="3.20.20.190">
    <property type="entry name" value="Phosphatidylinositol (PI) phosphodiesterase"/>
    <property type="match status" value="1"/>
</dbReference>
<dbReference type="PANTHER" id="PTHR46320:SF1">
    <property type="entry name" value="GLYCEROPHOSPHODIESTER PHOSPHODIESTERASE 1"/>
    <property type="match status" value="1"/>
</dbReference>
<keyword evidence="3" id="KW-1185">Reference proteome</keyword>
<sequence length="305" mass="33687">MKKIVLLFIVVLWAGVLAAQQKFHRIDFKTPSALQAFLQRKTAPYPLLSAHRGGPMPGYPENCIETFENAARLQPVIIEFDVALSRDSALVVMHDDRLDRTTTGSGPVGEHTLAQLSELRLRDNEGRLTAFRIPTLDQVLKWGSGKVLFTIDIKRGVPYRMVIDAVRRNKAENRSIIITYSANQAAEVHRLAPDLMISASVGREEDLARLNSMGVPDNRIVAFTGTSARPASLYTLLHSRGVTAIMGTMGNIDRQAKAKPDAGVYTKLVELGADVLSTDELQLAGKELDAYRRKSGMRLKALVVR</sequence>
<dbReference type="Proteomes" id="UP000240912">
    <property type="component" value="Unassembled WGS sequence"/>
</dbReference>
<dbReference type="PROSITE" id="PS51704">
    <property type="entry name" value="GP_PDE"/>
    <property type="match status" value="1"/>
</dbReference>
<comment type="caution">
    <text evidence="2">The sequence shown here is derived from an EMBL/GenBank/DDBJ whole genome shotgun (WGS) entry which is preliminary data.</text>
</comment>
<organism evidence="2 3">
    <name type="scientific">Pedobacter yulinensis</name>
    <dbReference type="NCBI Taxonomy" id="2126353"/>
    <lineage>
        <taxon>Bacteria</taxon>
        <taxon>Pseudomonadati</taxon>
        <taxon>Bacteroidota</taxon>
        <taxon>Sphingobacteriia</taxon>
        <taxon>Sphingobacteriales</taxon>
        <taxon>Sphingobacteriaceae</taxon>
        <taxon>Pedobacter</taxon>
    </lineage>
</organism>